<feature type="non-terminal residue" evidence="1">
    <location>
        <position position="1"/>
    </location>
</feature>
<keyword evidence="2" id="KW-1185">Reference proteome</keyword>
<organism evidence="1 2">
    <name type="scientific">Periplaneta americana</name>
    <name type="common">American cockroach</name>
    <name type="synonym">Blatta americana</name>
    <dbReference type="NCBI Taxonomy" id="6978"/>
    <lineage>
        <taxon>Eukaryota</taxon>
        <taxon>Metazoa</taxon>
        <taxon>Ecdysozoa</taxon>
        <taxon>Arthropoda</taxon>
        <taxon>Hexapoda</taxon>
        <taxon>Insecta</taxon>
        <taxon>Pterygota</taxon>
        <taxon>Neoptera</taxon>
        <taxon>Polyneoptera</taxon>
        <taxon>Dictyoptera</taxon>
        <taxon>Blattodea</taxon>
        <taxon>Blattoidea</taxon>
        <taxon>Blattidae</taxon>
        <taxon>Blattinae</taxon>
        <taxon>Periplaneta</taxon>
    </lineage>
</organism>
<evidence type="ECO:0000313" key="1">
    <source>
        <dbReference type="EMBL" id="KAJ4431563.1"/>
    </source>
</evidence>
<reference evidence="1 2" key="1">
    <citation type="journal article" date="2022" name="Allergy">
        <title>Genome assembly and annotation of Periplaneta americana reveal a comprehensive cockroach allergen profile.</title>
        <authorList>
            <person name="Wang L."/>
            <person name="Xiong Q."/>
            <person name="Saelim N."/>
            <person name="Wang L."/>
            <person name="Nong W."/>
            <person name="Wan A.T."/>
            <person name="Shi M."/>
            <person name="Liu X."/>
            <person name="Cao Q."/>
            <person name="Hui J.H.L."/>
            <person name="Sookrung N."/>
            <person name="Leung T.F."/>
            <person name="Tungtrongchitr A."/>
            <person name="Tsui S.K.W."/>
        </authorList>
    </citation>
    <scope>NUCLEOTIDE SEQUENCE [LARGE SCALE GENOMIC DNA]</scope>
    <source>
        <strain evidence="1">PWHHKU_190912</strain>
    </source>
</reference>
<sequence length="145" mass="16168">DLDAALVYIRCNEDPAPSFHTASSRGITTRPVQHGFRNNAVLSFLIVHYRTELSSLGIVNAYITVTINANITLVPSSANITVIIKLQIYPYVPILIFNLKLEDFSTLCTAFLRQRISVVIQRGNAISVMGTFPESKSLEEIFYFA</sequence>
<comment type="caution">
    <text evidence="1">The sequence shown here is derived from an EMBL/GenBank/DDBJ whole genome shotgun (WGS) entry which is preliminary data.</text>
</comment>
<proteinExistence type="predicted"/>
<dbReference type="EMBL" id="JAJSOF020000031">
    <property type="protein sequence ID" value="KAJ4431563.1"/>
    <property type="molecule type" value="Genomic_DNA"/>
</dbReference>
<gene>
    <name evidence="1" type="ORF">ANN_20162</name>
</gene>
<dbReference type="Proteomes" id="UP001148838">
    <property type="component" value="Unassembled WGS sequence"/>
</dbReference>
<name>A0ABQ8SBW3_PERAM</name>
<protein>
    <submittedName>
        <fullName evidence="1">Uncharacterized protein</fullName>
    </submittedName>
</protein>
<evidence type="ECO:0000313" key="2">
    <source>
        <dbReference type="Proteomes" id="UP001148838"/>
    </source>
</evidence>
<accession>A0ABQ8SBW3</accession>